<keyword evidence="3" id="KW-1185">Reference proteome</keyword>
<evidence type="ECO:0000313" key="2">
    <source>
        <dbReference type="EMBL" id="CAL1546842.1"/>
    </source>
</evidence>
<dbReference type="AlphaFoldDB" id="A0AAV2IIG8"/>
<feature type="compositionally biased region" description="Polar residues" evidence="1">
    <location>
        <begin position="213"/>
        <end position="226"/>
    </location>
</feature>
<reference evidence="2 3" key="1">
    <citation type="submission" date="2024-04" db="EMBL/GenBank/DDBJ databases">
        <authorList>
            <consortium name="Genoscope - CEA"/>
            <person name="William W."/>
        </authorList>
    </citation>
    <scope>NUCLEOTIDE SEQUENCE [LARGE SCALE GENOMIC DNA]</scope>
</reference>
<comment type="caution">
    <text evidence="2">The sequence shown here is derived from an EMBL/GenBank/DDBJ whole genome shotgun (WGS) entry which is preliminary data.</text>
</comment>
<organism evidence="2 3">
    <name type="scientific">Lymnaea stagnalis</name>
    <name type="common">Great pond snail</name>
    <name type="synonym">Helix stagnalis</name>
    <dbReference type="NCBI Taxonomy" id="6523"/>
    <lineage>
        <taxon>Eukaryota</taxon>
        <taxon>Metazoa</taxon>
        <taxon>Spiralia</taxon>
        <taxon>Lophotrochozoa</taxon>
        <taxon>Mollusca</taxon>
        <taxon>Gastropoda</taxon>
        <taxon>Heterobranchia</taxon>
        <taxon>Euthyneura</taxon>
        <taxon>Panpulmonata</taxon>
        <taxon>Hygrophila</taxon>
        <taxon>Lymnaeoidea</taxon>
        <taxon>Lymnaeidae</taxon>
        <taxon>Lymnaea</taxon>
    </lineage>
</organism>
<feature type="region of interest" description="Disordered" evidence="1">
    <location>
        <begin position="107"/>
        <end position="229"/>
    </location>
</feature>
<proteinExistence type="predicted"/>
<sequence length="248" mass="27518">MQWTNKVKYQGQVKTAGIGKQMSWKTGFVDFDYDEIRDKWMVKLTFNVNPNRVFHQLQIGHSDSLAVKCGRLMIENKKGDGIHIKLSSDDIDHARQLIAKIQRPAIKAAGQHNRAQVGITSTPSSKISENINPHLNGSLSSDSSPQLSSNDVSPIELENWLPKKTPSSGAQKHPTPVSQRQTEATRSNTNPTPSKPPPSTLSVSSKRRLEYSGAQNNSGSKQNNMKNVYDDADDLLDEIDLTPKRFTA</sequence>
<feature type="compositionally biased region" description="Low complexity" evidence="1">
    <location>
        <begin position="138"/>
        <end position="154"/>
    </location>
</feature>
<protein>
    <submittedName>
        <fullName evidence="2">Uncharacterized protein</fullName>
    </submittedName>
</protein>
<evidence type="ECO:0000313" key="3">
    <source>
        <dbReference type="Proteomes" id="UP001497497"/>
    </source>
</evidence>
<feature type="compositionally biased region" description="Polar residues" evidence="1">
    <location>
        <begin position="118"/>
        <end position="137"/>
    </location>
</feature>
<evidence type="ECO:0000256" key="1">
    <source>
        <dbReference type="SAM" id="MobiDB-lite"/>
    </source>
</evidence>
<dbReference type="Proteomes" id="UP001497497">
    <property type="component" value="Unassembled WGS sequence"/>
</dbReference>
<accession>A0AAV2IIG8</accession>
<gene>
    <name evidence="2" type="ORF">GSLYS_00020219001</name>
</gene>
<feature type="compositionally biased region" description="Polar residues" evidence="1">
    <location>
        <begin position="165"/>
        <end position="186"/>
    </location>
</feature>
<dbReference type="EMBL" id="CAXITT010000864">
    <property type="protein sequence ID" value="CAL1546842.1"/>
    <property type="molecule type" value="Genomic_DNA"/>
</dbReference>
<name>A0AAV2IIG8_LYMST</name>